<dbReference type="Pfam" id="PF12055">
    <property type="entry name" value="DUF3536"/>
    <property type="match status" value="1"/>
</dbReference>
<dbReference type="Proteomes" id="UP001431776">
    <property type="component" value="Unassembled WGS sequence"/>
</dbReference>
<dbReference type="CDD" id="cd10797">
    <property type="entry name" value="GH57N_APU_like_1"/>
    <property type="match status" value="1"/>
</dbReference>
<evidence type="ECO:0000256" key="3">
    <source>
        <dbReference type="RuleBase" id="RU361196"/>
    </source>
</evidence>
<dbReference type="InterPro" id="IPR052046">
    <property type="entry name" value="GH57_Enzymes"/>
</dbReference>
<dbReference type="PANTHER" id="PTHR36306:SF3">
    <property type="entry name" value="GLYCOSIDE HYDROLASE FAMILY 57"/>
    <property type="match status" value="1"/>
</dbReference>
<dbReference type="InterPro" id="IPR004300">
    <property type="entry name" value="Glyco_hydro_57_N"/>
</dbReference>
<evidence type="ECO:0000259" key="4">
    <source>
        <dbReference type="Pfam" id="PF03065"/>
    </source>
</evidence>
<dbReference type="Pfam" id="PF03065">
    <property type="entry name" value="Glyco_hydro_57"/>
    <property type="match status" value="1"/>
</dbReference>
<dbReference type="SUPFAM" id="SSF88713">
    <property type="entry name" value="Glycoside hydrolase/deacetylase"/>
    <property type="match status" value="1"/>
</dbReference>
<evidence type="ECO:0000256" key="1">
    <source>
        <dbReference type="ARBA" id="ARBA00006821"/>
    </source>
</evidence>
<accession>A0AAW6U1S8</accession>
<comment type="similarity">
    <text evidence="1 3">Belongs to the glycosyl hydrolase 57 family.</text>
</comment>
<feature type="domain" description="Glycoside hydrolase family 57 N-terminal" evidence="4">
    <location>
        <begin position="42"/>
        <end position="309"/>
    </location>
</feature>
<dbReference type="InterPro" id="IPR027291">
    <property type="entry name" value="Glyco_hydro_38_N_sf"/>
</dbReference>
<protein>
    <submittedName>
        <fullName evidence="5">DUF3536 domain-containing protein</fullName>
    </submittedName>
</protein>
<evidence type="ECO:0000313" key="5">
    <source>
        <dbReference type="EMBL" id="MDI6450537.1"/>
    </source>
</evidence>
<name>A0AAW6U1S8_9BACT</name>
<evidence type="ECO:0000256" key="2">
    <source>
        <dbReference type="ARBA" id="ARBA00023277"/>
    </source>
</evidence>
<dbReference type="InterPro" id="IPR021923">
    <property type="entry name" value="DUF3536"/>
</dbReference>
<reference evidence="5" key="1">
    <citation type="submission" date="2023-05" db="EMBL/GenBank/DDBJ databases">
        <title>Anaerotaeda fermentans gen. nov., sp. nov., a novel anaerobic planctomycete of the new family within the order Sedimentisphaerales isolated from Taman Peninsula, Russia.</title>
        <authorList>
            <person name="Khomyakova M.A."/>
            <person name="Merkel A.Y."/>
            <person name="Slobodkin A.I."/>
        </authorList>
    </citation>
    <scope>NUCLEOTIDE SEQUENCE</scope>
    <source>
        <strain evidence="5">M17dextr</strain>
    </source>
</reference>
<dbReference type="Gene3D" id="3.20.110.10">
    <property type="entry name" value="Glycoside hydrolase 38, N terminal domain"/>
    <property type="match status" value="2"/>
</dbReference>
<dbReference type="PANTHER" id="PTHR36306">
    <property type="entry name" value="ALPHA-AMYLASE-RELATED-RELATED"/>
    <property type="match status" value="1"/>
</dbReference>
<dbReference type="GO" id="GO:0005975">
    <property type="term" value="P:carbohydrate metabolic process"/>
    <property type="evidence" value="ECO:0007669"/>
    <property type="project" value="InterPro"/>
</dbReference>
<sequence>MDKYVCIHGHFYQPPRENAWLEDVELQDSAYPYHDWNARITEECYRQNAASRILGPDRKIVDIVNNYEHMSFNFGPTLLSWLESHAPDVYEKILEADRNSRERFSGHGSALAQVYNHMILPLSNTRDKHTQVIWGIQDFKRRFQRAPEGMWLSETAVDLPSLEVLAEHGIKFTILAPRQAKRVRKIGGRRWKDVNASDLDTSVPYLCQLPSGKQIALFFYSGPASHDIAYGGLLHSGTNFAARLIDAFPKDGDGPRLVHVATDGESFGHHHRHGDMALAYCIHHIESNNLAKITIYGEYLEKSPPDQEVEIWENSSWSCAHGVERWKSNCGCAADHASSGKQQWRAPLRQVMDWVRDKTIEVYQNRMSRYHADPWRLRNEYIAAINDRSQENVEDFITQSTGRSLPLEDRVTFLKLLEMQRHAMLMYTSCGWFFDNIAGIEAVHVMQYAARTMQLCQEVQGWDLVPEFKEMLQSAPANVRPFMNGRDVYEACVEPARIDLNRVAAHFALSSVFEEARERTTEIYCYSATVESSDRTEAGVQVLITGRVAIRSDITFERHVADLVVFYLGDHNLFAAVRARMGDEEFNAVRQDLKKAFRRSDSNEVMRLMNVVFGGKGYSLTHLFKDPQRQILNELLESTWQEIESSFRHIYEHNYAIMQMIRNMNMPLPKALSAPAEFILNEDLCAEIQADVIDVNRLRNLADEAERLSLSLDKERLSFEGSHRINDLMDQLAERSDDVDLLGSIEESLEILRTLTSSLDLQNAQNVFFNIAKRKWPAMKRRAAADDEEAAKWVERFGNLAHHLGLAIP</sequence>
<evidence type="ECO:0000313" key="6">
    <source>
        <dbReference type="Proteomes" id="UP001431776"/>
    </source>
</evidence>
<gene>
    <name evidence="5" type="ORF">QJ522_15870</name>
</gene>
<organism evidence="5 6">
    <name type="scientific">Anaerobaca lacustris</name>
    <dbReference type="NCBI Taxonomy" id="3044600"/>
    <lineage>
        <taxon>Bacteria</taxon>
        <taxon>Pseudomonadati</taxon>
        <taxon>Planctomycetota</taxon>
        <taxon>Phycisphaerae</taxon>
        <taxon>Sedimentisphaerales</taxon>
        <taxon>Anaerobacaceae</taxon>
        <taxon>Anaerobaca</taxon>
    </lineage>
</organism>
<comment type="caution">
    <text evidence="5">The sequence shown here is derived from an EMBL/GenBank/DDBJ whole genome shotgun (WGS) entry which is preliminary data.</text>
</comment>
<dbReference type="RefSeq" id="WP_349245948.1">
    <property type="nucleotide sequence ID" value="NZ_JASCXX010000021.1"/>
</dbReference>
<dbReference type="EMBL" id="JASCXX010000021">
    <property type="protein sequence ID" value="MDI6450537.1"/>
    <property type="molecule type" value="Genomic_DNA"/>
</dbReference>
<keyword evidence="2 3" id="KW-0119">Carbohydrate metabolism</keyword>
<dbReference type="GO" id="GO:0003824">
    <property type="term" value="F:catalytic activity"/>
    <property type="evidence" value="ECO:0007669"/>
    <property type="project" value="InterPro"/>
</dbReference>
<dbReference type="AlphaFoldDB" id="A0AAW6U1S8"/>
<proteinExistence type="inferred from homology"/>
<keyword evidence="6" id="KW-1185">Reference proteome</keyword>
<dbReference type="InterPro" id="IPR011330">
    <property type="entry name" value="Glyco_hydro/deAcase_b/a-brl"/>
</dbReference>